<dbReference type="InParanoid" id="A0A804NTG8"/>
<dbReference type="AlphaFoldDB" id="A0A804NTG8"/>
<dbReference type="InterPro" id="IPR032675">
    <property type="entry name" value="LRR_dom_sf"/>
</dbReference>
<proteinExistence type="inferred from homology"/>
<dbReference type="InterPro" id="IPR046956">
    <property type="entry name" value="RLP23-like"/>
</dbReference>
<keyword evidence="3" id="KW-1003">Cell membrane</keyword>
<dbReference type="PANTHER" id="PTHR48063:SF112">
    <property type="entry name" value="RECEPTOR LIKE PROTEIN 30-LIKE"/>
    <property type="match status" value="1"/>
</dbReference>
<evidence type="ECO:0000256" key="10">
    <source>
        <dbReference type="ARBA" id="ARBA00023180"/>
    </source>
</evidence>
<feature type="domain" description="Leucine-rich repeat-containing N-terminal plant-type" evidence="11">
    <location>
        <begin position="70"/>
        <end position="112"/>
    </location>
</feature>
<dbReference type="InterPro" id="IPR011009">
    <property type="entry name" value="Kinase-like_dom_sf"/>
</dbReference>
<reference evidence="12" key="2">
    <citation type="submission" date="2019-07" db="EMBL/GenBank/DDBJ databases">
        <authorList>
            <person name="Seetharam A."/>
            <person name="Woodhouse M."/>
            <person name="Cannon E."/>
        </authorList>
    </citation>
    <scope>NUCLEOTIDE SEQUENCE [LARGE SCALE GENOMIC DNA]</scope>
    <source>
        <strain evidence="12">cv. B73</strain>
    </source>
</reference>
<evidence type="ECO:0000256" key="9">
    <source>
        <dbReference type="ARBA" id="ARBA00023136"/>
    </source>
</evidence>
<dbReference type="Pfam" id="PF08263">
    <property type="entry name" value="LRRNT_2"/>
    <property type="match status" value="1"/>
</dbReference>
<keyword evidence="5" id="KW-0812">Transmembrane</keyword>
<comment type="similarity">
    <text evidence="2">Belongs to the RLP family.</text>
</comment>
<evidence type="ECO:0000256" key="3">
    <source>
        <dbReference type="ARBA" id="ARBA00022475"/>
    </source>
</evidence>
<evidence type="ECO:0000259" key="11">
    <source>
        <dbReference type="Pfam" id="PF08263"/>
    </source>
</evidence>
<gene>
    <name evidence="12" type="primary">LOC100216871</name>
</gene>
<name>A0A804NTG8_MAIZE</name>
<evidence type="ECO:0000256" key="2">
    <source>
        <dbReference type="ARBA" id="ARBA00009592"/>
    </source>
</evidence>
<dbReference type="InterPro" id="IPR001611">
    <property type="entry name" value="Leu-rich_rpt"/>
</dbReference>
<keyword evidence="9" id="KW-0472">Membrane</keyword>
<protein>
    <recommendedName>
        <fullName evidence="11">Leucine-rich repeat-containing N-terminal plant-type domain-containing protein</fullName>
    </recommendedName>
</protein>
<dbReference type="GO" id="GO:0005886">
    <property type="term" value="C:plasma membrane"/>
    <property type="evidence" value="ECO:0007669"/>
    <property type="project" value="UniProtKB-SubCell"/>
</dbReference>
<evidence type="ECO:0000256" key="8">
    <source>
        <dbReference type="ARBA" id="ARBA00022989"/>
    </source>
</evidence>
<accession>A0A804NTG8</accession>
<dbReference type="SMART" id="SM00369">
    <property type="entry name" value="LRR_TYP"/>
    <property type="match status" value="2"/>
</dbReference>
<evidence type="ECO:0000256" key="1">
    <source>
        <dbReference type="ARBA" id="ARBA00004251"/>
    </source>
</evidence>
<reference evidence="12" key="3">
    <citation type="submission" date="2021-05" db="UniProtKB">
        <authorList>
            <consortium name="EnsemblPlants"/>
        </authorList>
    </citation>
    <scope>IDENTIFICATION</scope>
    <source>
        <strain evidence="12">cv. B73</strain>
    </source>
</reference>
<evidence type="ECO:0000256" key="6">
    <source>
        <dbReference type="ARBA" id="ARBA00022729"/>
    </source>
</evidence>
<keyword evidence="8" id="KW-1133">Transmembrane helix</keyword>
<dbReference type="Gramene" id="Zm00001eb184970_T001">
    <property type="protein sequence ID" value="Zm00001eb184970_P001"/>
    <property type="gene ID" value="Zm00001eb184970"/>
</dbReference>
<reference evidence="13" key="1">
    <citation type="journal article" date="2009" name="Science">
        <title>The B73 maize genome: complexity, diversity, and dynamics.</title>
        <authorList>
            <person name="Schnable P.S."/>
            <person name="Ware D."/>
            <person name="Fulton R.S."/>
            <person name="Stein J.C."/>
            <person name="Wei F."/>
            <person name="Pasternak S."/>
            <person name="Liang C."/>
            <person name="Zhang J."/>
            <person name="Fulton L."/>
            <person name="Graves T.A."/>
            <person name="Minx P."/>
            <person name="Reily A.D."/>
            <person name="Courtney L."/>
            <person name="Kruchowski S.S."/>
            <person name="Tomlinson C."/>
            <person name="Strong C."/>
            <person name="Delehaunty K."/>
            <person name="Fronick C."/>
            <person name="Courtney B."/>
            <person name="Rock S.M."/>
            <person name="Belter E."/>
            <person name="Du F."/>
            <person name="Kim K."/>
            <person name="Abbott R.M."/>
            <person name="Cotton M."/>
            <person name="Levy A."/>
            <person name="Marchetto P."/>
            <person name="Ochoa K."/>
            <person name="Jackson S.M."/>
            <person name="Gillam B."/>
            <person name="Chen W."/>
            <person name="Yan L."/>
            <person name="Higginbotham J."/>
            <person name="Cardenas M."/>
            <person name="Waligorski J."/>
            <person name="Applebaum E."/>
            <person name="Phelps L."/>
            <person name="Falcone J."/>
            <person name="Kanchi K."/>
            <person name="Thane T."/>
            <person name="Scimone A."/>
            <person name="Thane N."/>
            <person name="Henke J."/>
            <person name="Wang T."/>
            <person name="Ruppert J."/>
            <person name="Shah N."/>
            <person name="Rotter K."/>
            <person name="Hodges J."/>
            <person name="Ingenthron E."/>
            <person name="Cordes M."/>
            <person name="Kohlberg S."/>
            <person name="Sgro J."/>
            <person name="Delgado B."/>
            <person name="Mead K."/>
            <person name="Chinwalla A."/>
            <person name="Leonard S."/>
            <person name="Crouse K."/>
            <person name="Collura K."/>
            <person name="Kudrna D."/>
            <person name="Currie J."/>
            <person name="He R."/>
            <person name="Angelova A."/>
            <person name="Rajasekar S."/>
            <person name="Mueller T."/>
            <person name="Lomeli R."/>
            <person name="Scara G."/>
            <person name="Ko A."/>
            <person name="Delaney K."/>
            <person name="Wissotski M."/>
            <person name="Lopez G."/>
            <person name="Campos D."/>
            <person name="Braidotti M."/>
            <person name="Ashley E."/>
            <person name="Golser W."/>
            <person name="Kim H."/>
            <person name="Lee S."/>
            <person name="Lin J."/>
            <person name="Dujmic Z."/>
            <person name="Kim W."/>
            <person name="Talag J."/>
            <person name="Zuccolo A."/>
            <person name="Fan C."/>
            <person name="Sebastian A."/>
            <person name="Kramer M."/>
            <person name="Spiegel L."/>
            <person name="Nascimento L."/>
            <person name="Zutavern T."/>
            <person name="Miller B."/>
            <person name="Ambroise C."/>
            <person name="Muller S."/>
            <person name="Spooner W."/>
            <person name="Narechania A."/>
            <person name="Ren L."/>
            <person name="Wei S."/>
            <person name="Kumari S."/>
            <person name="Faga B."/>
            <person name="Levy M.J."/>
            <person name="McMahan L."/>
            <person name="Van Buren P."/>
            <person name="Vaughn M.W."/>
            <person name="Ying K."/>
            <person name="Yeh C.-T."/>
            <person name="Emrich S.J."/>
            <person name="Jia Y."/>
            <person name="Kalyanaraman A."/>
            <person name="Hsia A.-P."/>
            <person name="Barbazuk W.B."/>
            <person name="Baucom R.S."/>
            <person name="Brutnell T.P."/>
            <person name="Carpita N.C."/>
            <person name="Chaparro C."/>
            <person name="Chia J.-M."/>
            <person name="Deragon J.-M."/>
            <person name="Estill J.C."/>
            <person name="Fu Y."/>
            <person name="Jeddeloh J.A."/>
            <person name="Han Y."/>
            <person name="Lee H."/>
            <person name="Li P."/>
            <person name="Lisch D.R."/>
            <person name="Liu S."/>
            <person name="Liu Z."/>
            <person name="Nagel D.H."/>
            <person name="McCann M.C."/>
            <person name="SanMiguel P."/>
            <person name="Myers A.M."/>
            <person name="Nettleton D."/>
            <person name="Nguyen J."/>
            <person name="Penning B.W."/>
            <person name="Ponnala L."/>
            <person name="Schneider K.L."/>
            <person name="Schwartz D.C."/>
            <person name="Sharma A."/>
            <person name="Soderlund C."/>
            <person name="Springer N.M."/>
            <person name="Sun Q."/>
            <person name="Wang H."/>
            <person name="Waterman M."/>
            <person name="Westerman R."/>
            <person name="Wolfgruber T.K."/>
            <person name="Yang L."/>
            <person name="Yu Y."/>
            <person name="Zhang L."/>
            <person name="Zhou S."/>
            <person name="Zhu Q."/>
            <person name="Bennetzen J.L."/>
            <person name="Dawe R.K."/>
            <person name="Jiang J."/>
            <person name="Jiang N."/>
            <person name="Presting G.G."/>
            <person name="Wessler S.R."/>
            <person name="Aluru S."/>
            <person name="Martienssen R.A."/>
            <person name="Clifton S.W."/>
            <person name="McCombie W.R."/>
            <person name="Wing R.A."/>
            <person name="Wilson R.K."/>
        </authorList>
    </citation>
    <scope>NUCLEOTIDE SEQUENCE [LARGE SCALE GENOMIC DNA]</scope>
    <source>
        <strain evidence="13">cv. B73</strain>
    </source>
</reference>
<dbReference type="FunFam" id="3.80.10.10:FF:002821">
    <property type="entry name" value="LRR receptor-like serine/threonine-protein kinase RPK2"/>
    <property type="match status" value="1"/>
</dbReference>
<organism evidence="12 13">
    <name type="scientific">Zea mays</name>
    <name type="common">Maize</name>
    <dbReference type="NCBI Taxonomy" id="4577"/>
    <lineage>
        <taxon>Eukaryota</taxon>
        <taxon>Viridiplantae</taxon>
        <taxon>Streptophyta</taxon>
        <taxon>Embryophyta</taxon>
        <taxon>Tracheophyta</taxon>
        <taxon>Spermatophyta</taxon>
        <taxon>Magnoliopsida</taxon>
        <taxon>Liliopsida</taxon>
        <taxon>Poales</taxon>
        <taxon>Poaceae</taxon>
        <taxon>PACMAD clade</taxon>
        <taxon>Panicoideae</taxon>
        <taxon>Andropogonodae</taxon>
        <taxon>Andropogoneae</taxon>
        <taxon>Tripsacinae</taxon>
        <taxon>Zea</taxon>
    </lineage>
</organism>
<dbReference type="InterPro" id="IPR003591">
    <property type="entry name" value="Leu-rich_rpt_typical-subtyp"/>
</dbReference>
<dbReference type="PANTHER" id="PTHR48063">
    <property type="entry name" value="LRR RECEPTOR-LIKE KINASE"/>
    <property type="match status" value="1"/>
</dbReference>
<evidence type="ECO:0000256" key="5">
    <source>
        <dbReference type="ARBA" id="ARBA00022692"/>
    </source>
</evidence>
<evidence type="ECO:0000313" key="13">
    <source>
        <dbReference type="Proteomes" id="UP000007305"/>
    </source>
</evidence>
<dbReference type="InterPro" id="IPR013210">
    <property type="entry name" value="LRR_N_plant-typ"/>
</dbReference>
<dbReference type="Pfam" id="PF00560">
    <property type="entry name" value="LRR_1"/>
    <property type="match status" value="1"/>
</dbReference>
<keyword evidence="13" id="KW-1185">Reference proteome</keyword>
<dbReference type="SUPFAM" id="SSF56112">
    <property type="entry name" value="Protein kinase-like (PK-like)"/>
    <property type="match status" value="1"/>
</dbReference>
<keyword evidence="6" id="KW-0732">Signal</keyword>
<dbReference type="Proteomes" id="UP000007305">
    <property type="component" value="Chromosome 4"/>
</dbReference>
<sequence>MVELEQHARMEAERAGACLPLPYQATKSMCVLLLAAASMLSSSHTTTAAAHGAASATASPPPAALLIATADDQQALLAFKDLVTGDPHGVLTSWTAAGNTTAGVCSWRGVGCRSRRRRPGRVTSLELASANLTFTVSPFLANLTFLGTLNLSHNFLSGNIPRELGFLPRLSYLDLRHNSLQGVVPGSLAGASRLLVLQLEYNSLVGEIPANLSHLQRLEVLDVGSNQLSGAIPQSLGSLSRLTYLGLYLNNLSGSVPASLEYGMDGDVSIQGDLYSYGVLLLEMFTGKRPTDASFQGGRTLQSYVASCYPDKVLEVADPGLRHQLGNGCLSGGDVCCDEIDAEKLRRCMASVFRVGLQCSQEPPRARMHVGTAIKELEAVKDALLND</sequence>
<dbReference type="Pfam" id="PF13855">
    <property type="entry name" value="LRR_8"/>
    <property type="match status" value="1"/>
</dbReference>
<comment type="subcellular location">
    <subcellularLocation>
        <location evidence="1">Cell membrane</location>
        <topology evidence="1">Single-pass type I membrane protein</topology>
    </subcellularLocation>
</comment>
<evidence type="ECO:0000313" key="12">
    <source>
        <dbReference type="EnsemblPlants" id="Zm00001eb184970_P001"/>
    </source>
</evidence>
<evidence type="ECO:0000256" key="7">
    <source>
        <dbReference type="ARBA" id="ARBA00022737"/>
    </source>
</evidence>
<keyword evidence="10" id="KW-0325">Glycoprotein</keyword>
<keyword evidence="7" id="KW-0677">Repeat</keyword>
<keyword evidence="4" id="KW-0433">Leucine-rich repeat</keyword>
<dbReference type="Gene3D" id="1.10.510.10">
    <property type="entry name" value="Transferase(Phosphotransferase) domain 1"/>
    <property type="match status" value="1"/>
</dbReference>
<dbReference type="EnsemblPlants" id="Zm00001eb184970_T001">
    <property type="protein sequence ID" value="Zm00001eb184970_P001"/>
    <property type="gene ID" value="Zm00001eb184970"/>
</dbReference>
<dbReference type="SUPFAM" id="SSF52058">
    <property type="entry name" value="L domain-like"/>
    <property type="match status" value="1"/>
</dbReference>
<dbReference type="Gene3D" id="3.80.10.10">
    <property type="entry name" value="Ribonuclease Inhibitor"/>
    <property type="match status" value="1"/>
</dbReference>
<evidence type="ECO:0000256" key="4">
    <source>
        <dbReference type="ARBA" id="ARBA00022614"/>
    </source>
</evidence>